<dbReference type="EMBL" id="SCLX01000016">
    <property type="protein sequence ID" value="RXF58137.1"/>
    <property type="molecule type" value="Genomic_DNA"/>
</dbReference>
<protein>
    <submittedName>
        <fullName evidence="4">DUF2335 domain-containing protein</fullName>
    </submittedName>
</protein>
<gene>
    <name evidence="3" type="ORF">ABVC42_09075</name>
    <name evidence="4" type="ORF">ERD32_03930</name>
</gene>
<reference evidence="4 5" key="1">
    <citation type="submission" date="2019-01" db="EMBL/GenBank/DDBJ databases">
        <title>The genome sequence of Lactobacillus crispatus L49.</title>
        <authorList>
            <person name="Zhong J."/>
            <person name="Zhang J."/>
        </authorList>
    </citation>
    <scope>NUCLEOTIDE SEQUENCE [LARGE SCALE GENOMIC DNA]</scope>
    <source>
        <strain evidence="4 5">L49</strain>
    </source>
</reference>
<evidence type="ECO:0000256" key="2">
    <source>
        <dbReference type="SAM" id="Phobius"/>
    </source>
</evidence>
<dbReference type="InterPro" id="IPR019284">
    <property type="entry name" value="RP532"/>
</dbReference>
<keyword evidence="2" id="KW-1133">Transmembrane helix</keyword>
<dbReference type="AlphaFoldDB" id="A0A135YP73"/>
<reference evidence="3" key="2">
    <citation type="submission" date="2024-06" db="EMBL/GenBank/DDBJ databases">
        <title>Vaginal Lactobacillus fatty acid response mechanisms reveal a metabolite-targeted strategy for bacterial vaginosis treatment.</title>
        <authorList>
            <person name="Zhu M."/>
            <person name="Blainey P.C."/>
            <person name="Bloom S.M."/>
            <person name="Kwon D.S."/>
        </authorList>
    </citation>
    <scope>NUCLEOTIDE SEQUENCE</scope>
    <source>
        <strain evidence="3">194_F1_1</strain>
    </source>
</reference>
<accession>A0A135YP73</accession>
<proteinExistence type="predicted"/>
<dbReference type="RefSeq" id="WP_005718205.1">
    <property type="nucleotide sequence ID" value="NZ_CP033426.1"/>
</dbReference>
<feature type="transmembrane region" description="Helical" evidence="2">
    <location>
        <begin position="129"/>
        <end position="150"/>
    </location>
</feature>
<sequence>MADQKPSKKLENDIKKKSDKDSLDEQILDQIQKSEMPKETKKEIMAYLEMYSGPIPLPDILEGYQKLYPNAAKEIINNGVEESRHRRRLEVARQKRRGWLAWTSLIVVSIVTILCICISAFLVMQRHSVAGSIFGGIGVFTLFGGVVGNIDDLTKNDDLTNSSDHHNN</sequence>
<keyword evidence="2" id="KW-0812">Transmembrane</keyword>
<evidence type="ECO:0000256" key="1">
    <source>
        <dbReference type="SAM" id="MobiDB-lite"/>
    </source>
</evidence>
<dbReference type="Proteomes" id="UP000289808">
    <property type="component" value="Unassembled WGS sequence"/>
</dbReference>
<keyword evidence="6" id="KW-1185">Reference proteome</keyword>
<dbReference type="EMBL" id="JBETVU010000012">
    <property type="protein sequence ID" value="MES5150055.1"/>
    <property type="molecule type" value="Genomic_DNA"/>
</dbReference>
<name>A0A135YP73_9LACO</name>
<evidence type="ECO:0000313" key="3">
    <source>
        <dbReference type="EMBL" id="MES5150055.1"/>
    </source>
</evidence>
<keyword evidence="2" id="KW-0472">Membrane</keyword>
<evidence type="ECO:0000313" key="5">
    <source>
        <dbReference type="Proteomes" id="UP000289808"/>
    </source>
</evidence>
<evidence type="ECO:0000313" key="6">
    <source>
        <dbReference type="Proteomes" id="UP001434419"/>
    </source>
</evidence>
<dbReference type="Proteomes" id="UP001434419">
    <property type="component" value="Unassembled WGS sequence"/>
</dbReference>
<organism evidence="4 5">
    <name type="scientific">Lactobacillus crispatus</name>
    <dbReference type="NCBI Taxonomy" id="47770"/>
    <lineage>
        <taxon>Bacteria</taxon>
        <taxon>Bacillati</taxon>
        <taxon>Bacillota</taxon>
        <taxon>Bacilli</taxon>
        <taxon>Lactobacillales</taxon>
        <taxon>Lactobacillaceae</taxon>
        <taxon>Lactobacillus</taxon>
    </lineage>
</organism>
<feature type="region of interest" description="Disordered" evidence="1">
    <location>
        <begin position="1"/>
        <end position="23"/>
    </location>
</feature>
<dbReference type="Pfam" id="PF10097">
    <property type="entry name" value="DUF2335"/>
    <property type="match status" value="1"/>
</dbReference>
<feature type="transmembrane region" description="Helical" evidence="2">
    <location>
        <begin position="99"/>
        <end position="123"/>
    </location>
</feature>
<evidence type="ECO:0000313" key="4">
    <source>
        <dbReference type="EMBL" id="RXF58137.1"/>
    </source>
</evidence>
<comment type="caution">
    <text evidence="4">The sequence shown here is derived from an EMBL/GenBank/DDBJ whole genome shotgun (WGS) entry which is preliminary data.</text>
</comment>